<organism evidence="3 4">
    <name type="scientific">Dialister micraerophilus UPII 345-E</name>
    <dbReference type="NCBI Taxonomy" id="910314"/>
    <lineage>
        <taxon>Bacteria</taxon>
        <taxon>Bacillati</taxon>
        <taxon>Bacillota</taxon>
        <taxon>Negativicutes</taxon>
        <taxon>Veillonellales</taxon>
        <taxon>Veillonellaceae</taxon>
        <taxon>Dialister</taxon>
    </lineage>
</organism>
<dbReference type="RefSeq" id="WP_007554381.1">
    <property type="nucleotide sequence ID" value="NZ_AENT01000012.1"/>
</dbReference>
<dbReference type="Proteomes" id="UP000004594">
    <property type="component" value="Unassembled WGS sequence"/>
</dbReference>
<name>E4L8A0_9FIRM</name>
<reference evidence="3 4" key="1">
    <citation type="submission" date="2010-11" db="EMBL/GenBank/DDBJ databases">
        <authorList>
            <person name="Durkin A.S."/>
            <person name="Madupu R."/>
            <person name="Torralba M."/>
            <person name="Gillis M."/>
            <person name="Methe B."/>
            <person name="Sutton G."/>
            <person name="Nelson K.E."/>
        </authorList>
    </citation>
    <scope>NUCLEOTIDE SEQUENCE [LARGE SCALE GENOMIC DNA]</scope>
    <source>
        <strain evidence="3 4">UPII 345-E</strain>
    </source>
</reference>
<dbReference type="Pfam" id="PF13550">
    <property type="entry name" value="Phage-tail_3"/>
    <property type="match status" value="1"/>
</dbReference>
<evidence type="ECO:0008006" key="5">
    <source>
        <dbReference type="Google" id="ProtNLM"/>
    </source>
</evidence>
<dbReference type="OrthoDB" id="1681440at2"/>
<dbReference type="EMBL" id="AENT01000012">
    <property type="protein sequence ID" value="EFR42974.1"/>
    <property type="molecule type" value="Genomic_DNA"/>
</dbReference>
<comment type="caution">
    <text evidence="3">The sequence shown here is derived from an EMBL/GenBank/DDBJ whole genome shotgun (WGS) entry which is preliminary data.</text>
</comment>
<dbReference type="eggNOG" id="COG1511">
    <property type="taxonomic scope" value="Bacteria"/>
</dbReference>
<feature type="domain" description="Tip attachment protein J" evidence="1">
    <location>
        <begin position="218"/>
        <end position="384"/>
    </location>
</feature>
<dbReference type="eggNOG" id="COG4733">
    <property type="taxonomic scope" value="Bacteria"/>
</dbReference>
<evidence type="ECO:0000259" key="2">
    <source>
        <dbReference type="Pfam" id="PF23666"/>
    </source>
</evidence>
<evidence type="ECO:0000313" key="3">
    <source>
        <dbReference type="EMBL" id="EFR42974.1"/>
    </source>
</evidence>
<feature type="domain" description="Rcc01698-like C-terminal" evidence="2">
    <location>
        <begin position="485"/>
        <end position="574"/>
    </location>
</feature>
<dbReference type="InterPro" id="IPR032876">
    <property type="entry name" value="J_dom"/>
</dbReference>
<dbReference type="Pfam" id="PF23666">
    <property type="entry name" value="Rcc01698_C"/>
    <property type="match status" value="1"/>
</dbReference>
<dbReference type="InterPro" id="IPR056490">
    <property type="entry name" value="Rcc01698_C"/>
</dbReference>
<protein>
    <recommendedName>
        <fullName evidence="5">Tip attachment protein J domain-containing protein</fullName>
    </recommendedName>
</protein>
<accession>E4L8A0</accession>
<gene>
    <name evidence="3" type="ORF">HMPREF9220_1083</name>
</gene>
<dbReference type="AlphaFoldDB" id="E4L8A0"/>
<evidence type="ECO:0000313" key="4">
    <source>
        <dbReference type="Proteomes" id="UP000004594"/>
    </source>
</evidence>
<sequence length="1097" mass="121738">MGFLRRRTTTTTADKLSEFIVTTAEYGASVPEVLGTTRMSGNVIYYDDFTAHEHRDVQRAGKGGGSKHVNITYTYTVATILGLCEGQIDGIGRVWIGKNVYNYPSDEIQLTLFDGNAEQKPWAYTLGKHPDKALPYSGLAYMAGVVDLGEQGTLPNYNFEVKGKLLNTGDGVDVNPADYIRFILDKAGLKDVEIKGLDNYRNYCKESDFLISTPPDSRARKARDIVNDIAKLTNAYIFWSNDSFKIVPLEDRQVGAWEPNKKIVFDLTEDDFLPQGGGALLQYERKDSSELYNSFPVEFINRKNNYEKESVSYQFTDDIKKHGVRAAPTVRADFIYKKERAVKLAEAMARINKYRRNRYTFKLDWAFCQLEIGDLVTLSDKNIGIDKQVAVINSVVESYDGTLTFTALSMPKGNYTSAEFKVNETDRPCVDFNKPADNTEIVIVQPPSDITDSGREIWIGGYSKGSNWGGAEVLISDDGERYKTVGQIANSVRCGKLKQAIKAEDTEIVVSCNAPLLGGSRQDAERKNTLCWIDGECFSYEKSELQQDGTYKLSGCIRGQLNTKVVGHGEGSSFARLDSNFLKIGYRKEDIGKKIYIKAPSMNIFGSGIQDLSDLKAFEYTLTDYYIPNVTNVRAYNRYRQTQNGNNKYDIVVSWDAPDMETYESADVWYKTQSGKRKSGDFSDTWIYGGSGIKEVVIPQAVIGDTYLVAVCSKDRFGKAASPDAAPKVKILVALKTTTPTTPTNAKLNFDKVITLSWDEVTNADIAYYEVRTNDKCGNDYNGLLGRTSELSLNLILKERKGTIYLFAKSATDKYSSPAIVEYNKEIPQAPKLPILKNIIGGMLVKAQETIPQGCIGLAIDINGEVYKTENSSYTHMCDAGIYDVSIAWVDIFGVGTYSASARTDVKITIPKELIDTEALGIDKINATLSGIDDRIDKGVEKVYESKVGDMVDKVKSQVVQLSDVITQKVENKVSKLESQITQIDNSIDLRISKKADKDKIISQINLSESGTKIDGRLLHVTGDTKFDKNVIVGGALQANSVTADKMSVDSLSAVCATIGTLRTKTSGARTEISDNLIQVFDENNRLRVRLGVWNKD</sequence>
<evidence type="ECO:0000259" key="1">
    <source>
        <dbReference type="Pfam" id="PF13550"/>
    </source>
</evidence>
<proteinExistence type="predicted"/>